<dbReference type="RefSeq" id="WP_247420639.1">
    <property type="nucleotide sequence ID" value="NZ_JALLGW010000003.1"/>
</dbReference>
<dbReference type="PANTHER" id="PTHR43293">
    <property type="entry name" value="ACETATE COA-TRANSFERASE YDIF"/>
    <property type="match status" value="1"/>
</dbReference>
<dbReference type="EMBL" id="JBHSQH010000002">
    <property type="protein sequence ID" value="MFC5973592.1"/>
    <property type="molecule type" value="Genomic_DNA"/>
</dbReference>
<dbReference type="AlphaFoldDB" id="A0ABD5RT07"/>
<accession>A0ABD5RT07</accession>
<evidence type="ECO:0000313" key="1">
    <source>
        <dbReference type="EMBL" id="MFC5973592.1"/>
    </source>
</evidence>
<comment type="caution">
    <text evidence="1">The sequence shown here is derived from an EMBL/GenBank/DDBJ whole genome shotgun (WGS) entry which is preliminary data.</text>
</comment>
<proteinExistence type="predicted"/>
<gene>
    <name evidence="1" type="ORF">ACFPYI_19865</name>
</gene>
<dbReference type="SUPFAM" id="SSF100950">
    <property type="entry name" value="NagB/RpiA/CoA transferase-like"/>
    <property type="match status" value="1"/>
</dbReference>
<dbReference type="Pfam" id="PF01144">
    <property type="entry name" value="CoA_trans"/>
    <property type="match status" value="1"/>
</dbReference>
<dbReference type="Gene3D" id="3.40.1080.10">
    <property type="entry name" value="Glutaconate Coenzyme A-transferase"/>
    <property type="match status" value="1"/>
</dbReference>
<dbReference type="Gene3D" id="3.30.30.40">
    <property type="match status" value="1"/>
</dbReference>
<dbReference type="GO" id="GO:0016740">
    <property type="term" value="F:transferase activity"/>
    <property type="evidence" value="ECO:0007669"/>
    <property type="project" value="UniProtKB-KW"/>
</dbReference>
<reference evidence="1 2" key="1">
    <citation type="journal article" date="2019" name="Int. J. Syst. Evol. Microbiol.">
        <title>The Global Catalogue of Microorganisms (GCM) 10K type strain sequencing project: providing services to taxonomists for standard genome sequencing and annotation.</title>
        <authorList>
            <consortium name="The Broad Institute Genomics Platform"/>
            <consortium name="The Broad Institute Genome Sequencing Center for Infectious Disease"/>
            <person name="Wu L."/>
            <person name="Ma J."/>
        </authorList>
    </citation>
    <scope>NUCLEOTIDE SEQUENCE [LARGE SCALE GENOMIC DNA]</scope>
    <source>
        <strain evidence="1 2">CGMCC 1.12543</strain>
    </source>
</reference>
<dbReference type="PANTHER" id="PTHR43293:SF3">
    <property type="entry name" value="CHOLESTEROL RING-CLEAVING HYDROLASE IPDB SUBUNIT"/>
    <property type="match status" value="1"/>
</dbReference>
<organism evidence="1 2">
    <name type="scientific">Halomarina salina</name>
    <dbReference type="NCBI Taxonomy" id="1872699"/>
    <lineage>
        <taxon>Archaea</taxon>
        <taxon>Methanobacteriati</taxon>
        <taxon>Methanobacteriota</taxon>
        <taxon>Stenosarchaea group</taxon>
        <taxon>Halobacteria</taxon>
        <taxon>Halobacteriales</taxon>
        <taxon>Natronomonadaceae</taxon>
        <taxon>Halomarina</taxon>
    </lineage>
</organism>
<evidence type="ECO:0000313" key="2">
    <source>
        <dbReference type="Proteomes" id="UP001596099"/>
    </source>
</evidence>
<dbReference type="InterPro" id="IPR037171">
    <property type="entry name" value="NagB/RpiA_transferase-like"/>
</dbReference>
<dbReference type="InterPro" id="IPR004165">
    <property type="entry name" value="CoA_trans_fam_I"/>
</dbReference>
<dbReference type="SMART" id="SM00882">
    <property type="entry name" value="CoA_trans"/>
    <property type="match status" value="1"/>
</dbReference>
<protein>
    <submittedName>
        <fullName evidence="1">CoA transferase subunit A</fullName>
    </submittedName>
</protein>
<name>A0ABD5RT07_9EURY</name>
<dbReference type="Proteomes" id="UP001596099">
    <property type="component" value="Unassembled WGS sequence"/>
</dbReference>
<sequence>MPELVEMDRAIAETVEDGQSLYLGGFTHLIPFAAGHEIIRQGRRDLTLVRATPDLVYDQMIAAGCASAVTFSWAGNPGVGSLRAFRRAVEEGVPNELALEEYSHFGLVTRLAAGAQDLPFLPLRTYVGSSYPEHTDGIRTVENPYDDGPPEIPVVPPLNPDIAVVRAQRADADGNGQLWGIVGEMVEAAFAADTVVLSVEEIVDSDVIRSDPNRTLIPGTVVDYVVEEPYGSHPSYAQGYYDRDNDAYLDWDQQSESHETTVEWLDEWVYGVDSRREYLAKLGTERFLDLQPRSNYGTPIDMGEY</sequence>
<keyword evidence="2" id="KW-1185">Reference proteome</keyword>
<keyword evidence="1" id="KW-0808">Transferase</keyword>